<proteinExistence type="predicted"/>
<dbReference type="EMBL" id="BAAAMR010000027">
    <property type="protein sequence ID" value="GAA2138778.1"/>
    <property type="molecule type" value="Genomic_DNA"/>
</dbReference>
<organism evidence="2 3">
    <name type="scientific">Actinomadura napierensis</name>
    <dbReference type="NCBI Taxonomy" id="267854"/>
    <lineage>
        <taxon>Bacteria</taxon>
        <taxon>Bacillati</taxon>
        <taxon>Actinomycetota</taxon>
        <taxon>Actinomycetes</taxon>
        <taxon>Streptosporangiales</taxon>
        <taxon>Thermomonosporaceae</taxon>
        <taxon>Actinomadura</taxon>
    </lineage>
</organism>
<evidence type="ECO:0000256" key="1">
    <source>
        <dbReference type="SAM" id="MobiDB-lite"/>
    </source>
</evidence>
<gene>
    <name evidence="2" type="ORF">GCM10009727_34770</name>
</gene>
<keyword evidence="3" id="KW-1185">Reference proteome</keyword>
<feature type="region of interest" description="Disordered" evidence="1">
    <location>
        <begin position="21"/>
        <end position="66"/>
    </location>
</feature>
<protein>
    <submittedName>
        <fullName evidence="2">Uncharacterized protein</fullName>
    </submittedName>
</protein>
<comment type="caution">
    <text evidence="2">The sequence shown here is derived from an EMBL/GenBank/DDBJ whole genome shotgun (WGS) entry which is preliminary data.</text>
</comment>
<reference evidence="2 3" key="1">
    <citation type="journal article" date="2019" name="Int. J. Syst. Evol. Microbiol.">
        <title>The Global Catalogue of Microorganisms (GCM) 10K type strain sequencing project: providing services to taxonomists for standard genome sequencing and annotation.</title>
        <authorList>
            <consortium name="The Broad Institute Genomics Platform"/>
            <consortium name="The Broad Institute Genome Sequencing Center for Infectious Disease"/>
            <person name="Wu L."/>
            <person name="Ma J."/>
        </authorList>
    </citation>
    <scope>NUCLEOTIDE SEQUENCE [LARGE SCALE GENOMIC DNA]</scope>
    <source>
        <strain evidence="2 3">JCM 13850</strain>
    </source>
</reference>
<sequence length="66" mass="7236">MFHSTRRFNVDIPFPCTARKASAGTLQAPPRPTVRRGGLIVEPPARPPQPRPCRVGDGEGQGRMWG</sequence>
<accession>A0ABN2Z9B9</accession>
<name>A0ABN2Z9B9_9ACTN</name>
<evidence type="ECO:0000313" key="3">
    <source>
        <dbReference type="Proteomes" id="UP001501020"/>
    </source>
</evidence>
<dbReference type="Proteomes" id="UP001501020">
    <property type="component" value="Unassembled WGS sequence"/>
</dbReference>
<evidence type="ECO:0000313" key="2">
    <source>
        <dbReference type="EMBL" id="GAA2138778.1"/>
    </source>
</evidence>